<protein>
    <recommendedName>
        <fullName evidence="1">Clr5 domain-containing protein</fullName>
    </recommendedName>
</protein>
<dbReference type="InterPro" id="IPR025676">
    <property type="entry name" value="Clr5_dom"/>
</dbReference>
<proteinExistence type="predicted"/>
<accession>A0AA37PHG0</accession>
<sequence>MPSSKRAVQDAEWLQRKAAVRQMFLQNISQSEMKRKLEEDGFPVTKAQLEYKLKIWGFSKKLPKTTSREAWQYADELLVRRELQTKSSEVIMGGSLVAPAKYFLLRMRRPKNYNQANNLRMLYVLV</sequence>
<comment type="caution">
    <text evidence="2">The sequence shown here is derived from an EMBL/GenBank/DDBJ whole genome shotgun (WGS) entry which is preliminary data.</text>
</comment>
<dbReference type="Pfam" id="PF14420">
    <property type="entry name" value="Clr5"/>
    <property type="match status" value="1"/>
</dbReference>
<dbReference type="Proteomes" id="UP001055115">
    <property type="component" value="Unassembled WGS sequence"/>
</dbReference>
<dbReference type="AlphaFoldDB" id="A0AA37PHG0"/>
<feature type="domain" description="Clr5" evidence="1">
    <location>
        <begin position="10"/>
        <end position="60"/>
    </location>
</feature>
<name>A0AA37PHG0_9PEZI</name>
<reference evidence="2 3" key="1">
    <citation type="submission" date="2022-03" db="EMBL/GenBank/DDBJ databases">
        <title>Genome data of Colletotrichum spp.</title>
        <authorList>
            <person name="Utami Y.D."/>
            <person name="Hiruma K."/>
        </authorList>
    </citation>
    <scope>NUCLEOTIDE SEQUENCE [LARGE SCALE GENOMIC DNA]</scope>
    <source>
        <strain evidence="2 3">MAFF 239500</strain>
    </source>
</reference>
<dbReference type="GeneID" id="73333277"/>
<evidence type="ECO:0000313" key="3">
    <source>
        <dbReference type="Proteomes" id="UP001055115"/>
    </source>
</evidence>
<dbReference type="RefSeq" id="XP_049134644.1">
    <property type="nucleotide sequence ID" value="XM_049278687.1"/>
</dbReference>
<dbReference type="EMBL" id="BQXU01000064">
    <property type="protein sequence ID" value="GKT52294.1"/>
    <property type="molecule type" value="Genomic_DNA"/>
</dbReference>
<evidence type="ECO:0000259" key="1">
    <source>
        <dbReference type="Pfam" id="PF14420"/>
    </source>
</evidence>
<organism evidence="2 3">
    <name type="scientific">Colletotrichum spaethianum</name>
    <dbReference type="NCBI Taxonomy" id="700344"/>
    <lineage>
        <taxon>Eukaryota</taxon>
        <taxon>Fungi</taxon>
        <taxon>Dikarya</taxon>
        <taxon>Ascomycota</taxon>
        <taxon>Pezizomycotina</taxon>
        <taxon>Sordariomycetes</taxon>
        <taxon>Hypocreomycetidae</taxon>
        <taxon>Glomerellales</taxon>
        <taxon>Glomerellaceae</taxon>
        <taxon>Colletotrichum</taxon>
        <taxon>Colletotrichum spaethianum species complex</taxon>
    </lineage>
</organism>
<gene>
    <name evidence="2" type="ORF">ColSpa_12475</name>
</gene>
<keyword evidence="3" id="KW-1185">Reference proteome</keyword>
<evidence type="ECO:0000313" key="2">
    <source>
        <dbReference type="EMBL" id="GKT52294.1"/>
    </source>
</evidence>